<dbReference type="SUPFAM" id="SSF47413">
    <property type="entry name" value="lambda repressor-like DNA-binding domains"/>
    <property type="match status" value="1"/>
</dbReference>
<dbReference type="SMART" id="SM00530">
    <property type="entry name" value="HTH_XRE"/>
    <property type="match status" value="1"/>
</dbReference>
<dbReference type="CDD" id="cd00093">
    <property type="entry name" value="HTH_XRE"/>
    <property type="match status" value="1"/>
</dbReference>
<dbReference type="GO" id="GO:0003677">
    <property type="term" value="F:DNA binding"/>
    <property type="evidence" value="ECO:0007669"/>
    <property type="project" value="InterPro"/>
</dbReference>
<dbReference type="InterPro" id="IPR001387">
    <property type="entry name" value="Cro/C1-type_HTH"/>
</dbReference>
<keyword evidence="3" id="KW-1185">Reference proteome</keyword>
<dbReference type="Gene3D" id="1.10.260.40">
    <property type="entry name" value="lambda repressor-like DNA-binding domains"/>
    <property type="match status" value="1"/>
</dbReference>
<dbReference type="EMBL" id="UYIG01000068">
    <property type="protein sequence ID" value="VDG27908.1"/>
    <property type="molecule type" value="Genomic_DNA"/>
</dbReference>
<reference evidence="2 3" key="1">
    <citation type="submission" date="2018-11" db="EMBL/GenBank/DDBJ databases">
        <authorList>
            <person name="Wuyts S."/>
        </authorList>
    </citation>
    <scope>NUCLEOTIDE SEQUENCE [LARGE SCALE GENOMIC DNA]</scope>
    <source>
        <strain evidence="2">Lactobacillus mudanjiangensis AMBF249</strain>
    </source>
</reference>
<accession>A0A660E4N9</accession>
<feature type="domain" description="HTH cro/C1-type" evidence="1">
    <location>
        <begin position="15"/>
        <end position="70"/>
    </location>
</feature>
<dbReference type="Pfam" id="PF01381">
    <property type="entry name" value="HTH_3"/>
    <property type="match status" value="1"/>
</dbReference>
<dbReference type="AlphaFoldDB" id="A0A660E4N9"/>
<dbReference type="InterPro" id="IPR010982">
    <property type="entry name" value="Lambda_DNA-bd_dom_sf"/>
</dbReference>
<dbReference type="Proteomes" id="UP000289996">
    <property type="component" value="Unassembled WGS sequence"/>
</dbReference>
<evidence type="ECO:0000313" key="3">
    <source>
        <dbReference type="Proteomes" id="UP000289996"/>
    </source>
</evidence>
<protein>
    <submittedName>
        <fullName evidence="2">Phage Cro-like repressor [Lactobacillus hokkaidonensis JCM]</fullName>
    </submittedName>
</protein>
<sequence>MNVEITKKSINIRYIKQLREKNHLSQTQVSKLIGLTSPDKYNRRENGDFNFQATELQALSQLFNVKMENFFF</sequence>
<evidence type="ECO:0000313" key="2">
    <source>
        <dbReference type="EMBL" id="VDG27908.1"/>
    </source>
</evidence>
<dbReference type="PROSITE" id="PS50943">
    <property type="entry name" value="HTH_CROC1"/>
    <property type="match status" value="1"/>
</dbReference>
<organism evidence="2 3">
    <name type="scientific">Lactiplantibacillus mudanjiangensis</name>
    <dbReference type="NCBI Taxonomy" id="1296538"/>
    <lineage>
        <taxon>Bacteria</taxon>
        <taxon>Bacillati</taxon>
        <taxon>Bacillota</taxon>
        <taxon>Bacilli</taxon>
        <taxon>Lactobacillales</taxon>
        <taxon>Lactobacillaceae</taxon>
        <taxon>Lactiplantibacillus</taxon>
    </lineage>
</organism>
<proteinExistence type="predicted"/>
<evidence type="ECO:0000259" key="1">
    <source>
        <dbReference type="PROSITE" id="PS50943"/>
    </source>
</evidence>
<name>A0A660E4N9_9LACO</name>
<dbReference type="RefSeq" id="WP_165450023.1">
    <property type="nucleotide sequence ID" value="NZ_UYIG01000068.1"/>
</dbReference>
<gene>
    <name evidence="2" type="ORF">MUDAN_MDHGFNIF_02725</name>
</gene>